<keyword evidence="9 13" id="KW-1133">Transmembrane helix</keyword>
<gene>
    <name evidence="16" type="ORF">OKA104_LOCUS14424</name>
</gene>
<evidence type="ECO:0000256" key="5">
    <source>
        <dbReference type="ARBA" id="ARBA00017612"/>
    </source>
</evidence>
<dbReference type="InterPro" id="IPR056790">
    <property type="entry name" value="Ribophorin_II_C"/>
</dbReference>
<evidence type="ECO:0000256" key="6">
    <source>
        <dbReference type="ARBA" id="ARBA00022692"/>
    </source>
</evidence>
<dbReference type="PANTHER" id="PTHR12640">
    <property type="entry name" value="RIBOPHORIN II"/>
    <property type="match status" value="1"/>
</dbReference>
<feature type="transmembrane region" description="Helical" evidence="13">
    <location>
        <begin position="156"/>
        <end position="177"/>
    </location>
</feature>
<dbReference type="InterPro" id="IPR055374">
    <property type="entry name" value="Ribophorin_II_3rd"/>
</dbReference>
<organism evidence="16 17">
    <name type="scientific">Adineta steineri</name>
    <dbReference type="NCBI Taxonomy" id="433720"/>
    <lineage>
        <taxon>Eukaryota</taxon>
        <taxon>Metazoa</taxon>
        <taxon>Spiralia</taxon>
        <taxon>Gnathifera</taxon>
        <taxon>Rotifera</taxon>
        <taxon>Eurotatoria</taxon>
        <taxon>Bdelloidea</taxon>
        <taxon>Adinetida</taxon>
        <taxon>Adinetidae</taxon>
        <taxon>Adineta</taxon>
    </lineage>
</organism>
<accession>A0A818WRC9</accession>
<sequence>EPTDGDNSLYKVEVDLTTNANDFQHQSGAYELNLMVGDALLQNGFSWKIKDTIQLSFHEESAADKDHGSFYSAKPEIIHQFRADEKRPPTIVSLVFSALTLLPLLVLLILWVTLGFNLSGLPLGLSLLGFHISHGAVFALMFFYWRYLDMFQTIRYLALVSIPLFLFGHRLLATLAARRSSLLWVHACASILFVLAGEDMEKVLLLLRIKSTGCLKVDIGLRDATTNKKDYELWSKRVSQSELELKIINSLIDYINENTSSPMDPKVFMKLFTQCKWNRLNIRLKMFKKQLADEEKLLKGV</sequence>
<comment type="function">
    <text evidence="1">Subunit of the oligosaccharyl transferase (OST) complex that catalyzes the initial transfer of a defined glycan (Glc(3)Man(9)GlcNAc(2) in eukaryotes) from the lipid carrier dolichol-pyrophosphate to an asparagine residue within an Asn-X-Ser/Thr consensus motif in nascent polypeptide chains, the first step in protein N-glycosylation. N-glycosylation occurs cotranslationally and the complex associates with the Sec61 complex at the channel-forming translocon complex that mediates protein translocation across the endoplasmic reticulum (ER). All subunits are required for a maximal enzyme activity.</text>
</comment>
<feature type="transmembrane region" description="Helical" evidence="13">
    <location>
        <begin position="91"/>
        <end position="114"/>
    </location>
</feature>
<feature type="non-terminal residue" evidence="16">
    <location>
        <position position="301"/>
    </location>
</feature>
<dbReference type="InterPro" id="IPR008814">
    <property type="entry name" value="Swp1"/>
</dbReference>
<name>A0A818WRC9_9BILA</name>
<dbReference type="GO" id="GO:0008250">
    <property type="term" value="C:oligosaccharyltransferase complex"/>
    <property type="evidence" value="ECO:0007669"/>
    <property type="project" value="InterPro"/>
</dbReference>
<keyword evidence="7" id="KW-0732">Signal</keyword>
<dbReference type="EMBL" id="CAJOAY010000760">
    <property type="protein sequence ID" value="CAF3729969.1"/>
    <property type="molecule type" value="Genomic_DNA"/>
</dbReference>
<proteinExistence type="inferred from homology"/>
<dbReference type="Pfam" id="PF23860">
    <property type="entry name" value="Ribophorin_II_3rd"/>
    <property type="match status" value="1"/>
</dbReference>
<keyword evidence="8" id="KW-0256">Endoplasmic reticulum</keyword>
<comment type="similarity">
    <text evidence="4">Belongs to the SWP1 family.</text>
</comment>
<feature type="transmembrane region" description="Helical" evidence="13">
    <location>
        <begin position="120"/>
        <end position="144"/>
    </location>
</feature>
<evidence type="ECO:0000256" key="10">
    <source>
        <dbReference type="ARBA" id="ARBA00023136"/>
    </source>
</evidence>
<evidence type="ECO:0000256" key="4">
    <source>
        <dbReference type="ARBA" id="ARBA00009038"/>
    </source>
</evidence>
<evidence type="ECO:0000313" key="17">
    <source>
        <dbReference type="Proteomes" id="UP000663881"/>
    </source>
</evidence>
<evidence type="ECO:0000256" key="13">
    <source>
        <dbReference type="SAM" id="Phobius"/>
    </source>
</evidence>
<comment type="pathway">
    <text evidence="3">Protein modification; protein glycosylation.</text>
</comment>
<dbReference type="AlphaFoldDB" id="A0A818WRC9"/>
<evidence type="ECO:0000256" key="1">
    <source>
        <dbReference type="ARBA" id="ARBA00002791"/>
    </source>
</evidence>
<feature type="domain" description="Ribophorin II C-terminal" evidence="15">
    <location>
        <begin position="81"/>
        <end position="179"/>
    </location>
</feature>
<comment type="caution">
    <text evidence="16">The sequence shown here is derived from an EMBL/GenBank/DDBJ whole genome shotgun (WGS) entry which is preliminary data.</text>
</comment>
<evidence type="ECO:0000256" key="12">
    <source>
        <dbReference type="ARBA" id="ARBA00032139"/>
    </source>
</evidence>
<evidence type="ECO:0000256" key="7">
    <source>
        <dbReference type="ARBA" id="ARBA00022729"/>
    </source>
</evidence>
<keyword evidence="6 13" id="KW-0812">Transmembrane</keyword>
<reference evidence="16" key="1">
    <citation type="submission" date="2021-02" db="EMBL/GenBank/DDBJ databases">
        <authorList>
            <person name="Nowell W R."/>
        </authorList>
    </citation>
    <scope>NUCLEOTIDE SEQUENCE</scope>
</reference>
<keyword evidence="10 13" id="KW-0472">Membrane</keyword>
<evidence type="ECO:0000256" key="3">
    <source>
        <dbReference type="ARBA" id="ARBA00004922"/>
    </source>
</evidence>
<dbReference type="Pfam" id="PF25147">
    <property type="entry name" value="Ribophorin_II_C"/>
    <property type="match status" value="1"/>
</dbReference>
<dbReference type="PANTHER" id="PTHR12640:SF0">
    <property type="entry name" value="DOLICHYL-DIPHOSPHOOLIGOSACCHARIDE--PROTEIN GLYCOSYLTRANSFERASE SUBUNIT 2"/>
    <property type="match status" value="1"/>
</dbReference>
<dbReference type="GO" id="GO:0006487">
    <property type="term" value="P:protein N-linked glycosylation"/>
    <property type="evidence" value="ECO:0007669"/>
    <property type="project" value="TreeGrafter"/>
</dbReference>
<dbReference type="Proteomes" id="UP000663881">
    <property type="component" value="Unassembled WGS sequence"/>
</dbReference>
<evidence type="ECO:0000256" key="11">
    <source>
        <dbReference type="ARBA" id="ARBA00030078"/>
    </source>
</evidence>
<evidence type="ECO:0000256" key="9">
    <source>
        <dbReference type="ARBA" id="ARBA00022989"/>
    </source>
</evidence>
<comment type="subcellular location">
    <subcellularLocation>
        <location evidence="2">Endoplasmic reticulum membrane</location>
        <topology evidence="2">Multi-pass membrane protein</topology>
    </subcellularLocation>
</comment>
<evidence type="ECO:0000259" key="15">
    <source>
        <dbReference type="Pfam" id="PF25147"/>
    </source>
</evidence>
<protein>
    <recommendedName>
        <fullName evidence="5">Dolichyl-diphosphooligosaccharide--protein glycosyltransferase subunit 2</fullName>
    </recommendedName>
    <alternativeName>
        <fullName evidence="12">Ribophorin II</fullName>
    </alternativeName>
    <alternativeName>
        <fullName evidence="11">Ribophorin-2</fullName>
    </alternativeName>
</protein>
<evidence type="ECO:0000256" key="8">
    <source>
        <dbReference type="ARBA" id="ARBA00022824"/>
    </source>
</evidence>
<dbReference type="UniPathway" id="UPA00378"/>
<evidence type="ECO:0000259" key="14">
    <source>
        <dbReference type="Pfam" id="PF23860"/>
    </source>
</evidence>
<evidence type="ECO:0000313" key="16">
    <source>
        <dbReference type="EMBL" id="CAF3729969.1"/>
    </source>
</evidence>
<evidence type="ECO:0000256" key="2">
    <source>
        <dbReference type="ARBA" id="ARBA00004477"/>
    </source>
</evidence>
<feature type="domain" description="Ribophorin II third" evidence="14">
    <location>
        <begin position="7"/>
        <end position="51"/>
    </location>
</feature>